<keyword evidence="17" id="KW-1185">Reference proteome</keyword>
<dbReference type="GO" id="GO:0003684">
    <property type="term" value="F:damaged DNA binding"/>
    <property type="evidence" value="ECO:0007669"/>
    <property type="project" value="InterPro"/>
</dbReference>
<feature type="active site" evidence="13">
    <location>
        <position position="107"/>
    </location>
</feature>
<evidence type="ECO:0000256" key="7">
    <source>
        <dbReference type="ARBA" id="ARBA00022763"/>
    </source>
</evidence>
<dbReference type="PANTHER" id="PTHR11076:SF33">
    <property type="entry name" value="DNA POLYMERASE KAPPA"/>
    <property type="match status" value="1"/>
</dbReference>
<feature type="domain" description="UmuC" evidence="15">
    <location>
        <begin position="8"/>
        <end position="190"/>
    </location>
</feature>
<dbReference type="GO" id="GO:0042276">
    <property type="term" value="P:error-prone translesion synthesis"/>
    <property type="evidence" value="ECO:0007669"/>
    <property type="project" value="TreeGrafter"/>
</dbReference>
<comment type="similarity">
    <text evidence="1 13">Belongs to the DNA polymerase type-Y family.</text>
</comment>
<reference evidence="16 17" key="1">
    <citation type="submission" date="2019-02" db="EMBL/GenBank/DDBJ databases">
        <title>Genomic Encyclopedia of Type Strains, Phase IV (KMG-IV): sequencing the most valuable type-strain genomes for metagenomic binning, comparative biology and taxonomic classification.</title>
        <authorList>
            <person name="Goeker M."/>
        </authorList>
    </citation>
    <scope>NUCLEOTIDE SEQUENCE [LARGE SCALE GENOMIC DNA]</scope>
    <source>
        <strain evidence="16 17">DSM 45622</strain>
    </source>
</reference>
<evidence type="ECO:0000256" key="14">
    <source>
        <dbReference type="SAM" id="MobiDB-lite"/>
    </source>
</evidence>
<keyword evidence="10 13" id="KW-0234">DNA repair</keyword>
<dbReference type="InterPro" id="IPR036775">
    <property type="entry name" value="DNA_pol_Y-fam_lit_finger_sf"/>
</dbReference>
<keyword evidence="13" id="KW-0963">Cytoplasm</keyword>
<dbReference type="EMBL" id="SGXD01000002">
    <property type="protein sequence ID" value="RZS89804.1"/>
    <property type="molecule type" value="Genomic_DNA"/>
</dbReference>
<keyword evidence="3 13" id="KW-0808">Transferase</keyword>
<feature type="compositionally biased region" description="Pro residues" evidence="14">
    <location>
        <begin position="444"/>
        <end position="453"/>
    </location>
</feature>
<dbReference type="InterPro" id="IPR022880">
    <property type="entry name" value="DNApol_IV"/>
</dbReference>
<evidence type="ECO:0000256" key="9">
    <source>
        <dbReference type="ARBA" id="ARBA00022932"/>
    </source>
</evidence>
<evidence type="ECO:0000256" key="3">
    <source>
        <dbReference type="ARBA" id="ARBA00022679"/>
    </source>
</evidence>
<evidence type="ECO:0000256" key="2">
    <source>
        <dbReference type="ARBA" id="ARBA00022457"/>
    </source>
</evidence>
<feature type="binding site" evidence="13">
    <location>
        <position position="12"/>
    </location>
    <ligand>
        <name>Mg(2+)</name>
        <dbReference type="ChEBI" id="CHEBI:18420"/>
    </ligand>
</feature>
<keyword evidence="13" id="KW-0238">DNA-binding</keyword>
<dbReference type="Gene3D" id="3.40.1170.60">
    <property type="match status" value="1"/>
</dbReference>
<dbReference type="GO" id="GO:0006261">
    <property type="term" value="P:DNA-templated DNA replication"/>
    <property type="evidence" value="ECO:0007669"/>
    <property type="project" value="UniProtKB-UniRule"/>
</dbReference>
<dbReference type="SUPFAM" id="SSF56672">
    <property type="entry name" value="DNA/RNA polymerases"/>
    <property type="match status" value="1"/>
</dbReference>
<evidence type="ECO:0000256" key="13">
    <source>
        <dbReference type="HAMAP-Rule" id="MF_01113"/>
    </source>
</evidence>
<dbReference type="Gene3D" id="3.30.1490.100">
    <property type="entry name" value="DNA polymerase, Y-family, little finger domain"/>
    <property type="match status" value="1"/>
</dbReference>
<keyword evidence="6 13" id="KW-0479">Metal-binding</keyword>
<keyword evidence="9 13" id="KW-0239">DNA-directed DNA polymerase</keyword>
<dbReference type="EC" id="2.7.7.7" evidence="13"/>
<feature type="binding site" evidence="13">
    <location>
        <position position="106"/>
    </location>
    <ligand>
        <name>Mg(2+)</name>
        <dbReference type="ChEBI" id="CHEBI:18420"/>
    </ligand>
</feature>
<accession>A0A4Q7NS87</accession>
<dbReference type="InterPro" id="IPR050116">
    <property type="entry name" value="DNA_polymerase-Y"/>
</dbReference>
<dbReference type="InterPro" id="IPR017961">
    <property type="entry name" value="DNA_pol_Y-fam_little_finger"/>
</dbReference>
<comment type="catalytic activity">
    <reaction evidence="12 13">
        <text>DNA(n) + a 2'-deoxyribonucleoside 5'-triphosphate = DNA(n+1) + diphosphate</text>
        <dbReference type="Rhea" id="RHEA:22508"/>
        <dbReference type="Rhea" id="RHEA-COMP:17339"/>
        <dbReference type="Rhea" id="RHEA-COMP:17340"/>
        <dbReference type="ChEBI" id="CHEBI:33019"/>
        <dbReference type="ChEBI" id="CHEBI:61560"/>
        <dbReference type="ChEBI" id="CHEBI:173112"/>
        <dbReference type="EC" id="2.7.7.7"/>
    </reaction>
</comment>
<dbReference type="GO" id="GO:0000287">
    <property type="term" value="F:magnesium ion binding"/>
    <property type="evidence" value="ECO:0007669"/>
    <property type="project" value="UniProtKB-UniRule"/>
</dbReference>
<keyword evidence="7 13" id="KW-0227">DNA damage</keyword>
<organism evidence="16 17">
    <name type="scientific">Motilibacter rhizosphaerae</name>
    <dbReference type="NCBI Taxonomy" id="598652"/>
    <lineage>
        <taxon>Bacteria</taxon>
        <taxon>Bacillati</taxon>
        <taxon>Actinomycetota</taxon>
        <taxon>Actinomycetes</taxon>
        <taxon>Motilibacterales</taxon>
        <taxon>Motilibacteraceae</taxon>
        <taxon>Motilibacter</taxon>
    </lineage>
</organism>
<evidence type="ECO:0000256" key="5">
    <source>
        <dbReference type="ARBA" id="ARBA00022705"/>
    </source>
</evidence>
<evidence type="ECO:0000313" key="17">
    <source>
        <dbReference type="Proteomes" id="UP000293638"/>
    </source>
</evidence>
<evidence type="ECO:0000256" key="4">
    <source>
        <dbReference type="ARBA" id="ARBA00022695"/>
    </source>
</evidence>
<evidence type="ECO:0000256" key="11">
    <source>
        <dbReference type="ARBA" id="ARBA00025589"/>
    </source>
</evidence>
<dbReference type="RefSeq" id="WP_130492357.1">
    <property type="nucleotide sequence ID" value="NZ_SGXD01000002.1"/>
</dbReference>
<protein>
    <recommendedName>
        <fullName evidence="13">DNA polymerase IV</fullName>
        <shortName evidence="13">Pol IV</shortName>
        <ecNumber evidence="13">2.7.7.7</ecNumber>
    </recommendedName>
</protein>
<feature type="compositionally biased region" description="Basic and acidic residues" evidence="14">
    <location>
        <begin position="433"/>
        <end position="443"/>
    </location>
</feature>
<dbReference type="Proteomes" id="UP000293638">
    <property type="component" value="Unassembled WGS sequence"/>
</dbReference>
<name>A0A4Q7NS87_9ACTN</name>
<dbReference type="NCBIfam" id="NF002882">
    <property type="entry name" value="PRK03348.1"/>
    <property type="match status" value="1"/>
</dbReference>
<dbReference type="Gene3D" id="1.10.150.20">
    <property type="entry name" value="5' to 3' exonuclease, C-terminal subdomain"/>
    <property type="match status" value="1"/>
</dbReference>
<dbReference type="Pfam" id="PF11799">
    <property type="entry name" value="IMS_C"/>
    <property type="match status" value="1"/>
</dbReference>
<dbReference type="FunFam" id="3.30.1490.100:FF:000004">
    <property type="entry name" value="DNA polymerase IV"/>
    <property type="match status" value="1"/>
</dbReference>
<evidence type="ECO:0000256" key="12">
    <source>
        <dbReference type="ARBA" id="ARBA00049244"/>
    </source>
</evidence>
<comment type="function">
    <text evidence="11 13">Poorly processive, error-prone DNA polymerase involved in untargeted mutagenesis. Copies undamaged DNA at stalled replication forks, which arise in vivo from mismatched or misaligned primer ends. These misaligned primers can be extended by PolIV. Exhibits no 3'-5' exonuclease (proofreading) activity. May be involved in translesional synthesis, in conjunction with the beta clamp from PolIII.</text>
</comment>
<keyword evidence="8 13" id="KW-0460">Magnesium</keyword>
<dbReference type="OrthoDB" id="9808813at2"/>
<keyword evidence="5 13" id="KW-0235">DNA replication</keyword>
<dbReference type="GO" id="GO:0009432">
    <property type="term" value="P:SOS response"/>
    <property type="evidence" value="ECO:0007669"/>
    <property type="project" value="TreeGrafter"/>
</dbReference>
<dbReference type="GO" id="GO:0005829">
    <property type="term" value="C:cytosol"/>
    <property type="evidence" value="ECO:0007669"/>
    <property type="project" value="TreeGrafter"/>
</dbReference>
<keyword evidence="2 13" id="KW-0515">Mutator protein</keyword>
<comment type="cofactor">
    <cofactor evidence="13">
        <name>Mg(2+)</name>
        <dbReference type="ChEBI" id="CHEBI:18420"/>
    </cofactor>
    <text evidence="13">Binds 2 magnesium ions per subunit.</text>
</comment>
<dbReference type="GO" id="GO:0006281">
    <property type="term" value="P:DNA repair"/>
    <property type="evidence" value="ECO:0007669"/>
    <property type="project" value="UniProtKB-UniRule"/>
</dbReference>
<sequence length="453" mass="47117">MPAADLPVAHLDLDAFFAAVEERQKPSLRGTPVVVAGLGPRGVITTANYPARAYGVRSAMPTWQGRALAPLAAWLSPRFEAYAEHSRAALAPVLAAFARVEQVAFDEVYVDLTSAYEGDWTGDPRAAVERLRGMVSAAVGLSASVGVARHKLGAKLASEAAKPGGTRVLDAAAEEELLLGLPVTALPGIGPVGAQRLSGGGIRTLPELRAAGLPTVTGLLGSAVGRAMWELAHGRDERPVEAERVRKSVGSERTFAVDLHGLVACREGLDPLFAEAHERLLASGETARTVTVKLRYADFAVQTRSVSLPSPSDDEQVLLEAARRALLASSAGAPGALGVRLLGVAFSGLDSVAQLVLGAEERPRPALTPLAVVEEEGEEAPAPEGAAVTEHSPAGADVVHPEHGRGWLVGAGHGVASVRFETTLSPPARTRSVRLDGTLRHAPPEPVVPGPLP</sequence>
<dbReference type="CDD" id="cd03586">
    <property type="entry name" value="PolY_Pol_IV_kappa"/>
    <property type="match status" value="1"/>
</dbReference>
<evidence type="ECO:0000313" key="16">
    <source>
        <dbReference type="EMBL" id="RZS89804.1"/>
    </source>
</evidence>
<dbReference type="AlphaFoldDB" id="A0A4Q7NS87"/>
<keyword evidence="4 13" id="KW-0548">Nucleotidyltransferase</keyword>
<dbReference type="PROSITE" id="PS50173">
    <property type="entry name" value="UMUC"/>
    <property type="match status" value="1"/>
</dbReference>
<dbReference type="Pfam" id="PF00817">
    <property type="entry name" value="IMS"/>
    <property type="match status" value="1"/>
</dbReference>
<dbReference type="InterPro" id="IPR043502">
    <property type="entry name" value="DNA/RNA_pol_sf"/>
</dbReference>
<comment type="subunit">
    <text evidence="13">Monomer.</text>
</comment>
<dbReference type="GO" id="GO:0003887">
    <property type="term" value="F:DNA-directed DNA polymerase activity"/>
    <property type="evidence" value="ECO:0007669"/>
    <property type="project" value="UniProtKB-UniRule"/>
</dbReference>
<feature type="site" description="Substrate discrimination" evidence="13">
    <location>
        <position position="17"/>
    </location>
</feature>
<dbReference type="Gene3D" id="3.30.70.270">
    <property type="match status" value="1"/>
</dbReference>
<dbReference type="InterPro" id="IPR001126">
    <property type="entry name" value="UmuC"/>
</dbReference>
<evidence type="ECO:0000256" key="8">
    <source>
        <dbReference type="ARBA" id="ARBA00022842"/>
    </source>
</evidence>
<dbReference type="HAMAP" id="MF_01113">
    <property type="entry name" value="DNApol_IV"/>
    <property type="match status" value="1"/>
</dbReference>
<feature type="region of interest" description="Disordered" evidence="14">
    <location>
        <begin position="425"/>
        <end position="453"/>
    </location>
</feature>
<evidence type="ECO:0000256" key="1">
    <source>
        <dbReference type="ARBA" id="ARBA00010945"/>
    </source>
</evidence>
<dbReference type="SUPFAM" id="SSF100879">
    <property type="entry name" value="Lesion bypass DNA polymerase (Y-family), little finger domain"/>
    <property type="match status" value="1"/>
</dbReference>
<evidence type="ECO:0000256" key="6">
    <source>
        <dbReference type="ARBA" id="ARBA00022723"/>
    </source>
</evidence>
<proteinExistence type="inferred from homology"/>
<dbReference type="NCBIfam" id="NF002677">
    <property type="entry name" value="PRK02406.1"/>
    <property type="match status" value="1"/>
</dbReference>
<dbReference type="InterPro" id="IPR043128">
    <property type="entry name" value="Rev_trsase/Diguanyl_cyclase"/>
</dbReference>
<comment type="caution">
    <text evidence="16">The sequence shown here is derived from an EMBL/GenBank/DDBJ whole genome shotgun (WGS) entry which is preliminary data.</text>
</comment>
<gene>
    <name evidence="13" type="primary">dinB</name>
    <name evidence="16" type="ORF">EV189_1580</name>
</gene>
<dbReference type="PANTHER" id="PTHR11076">
    <property type="entry name" value="DNA REPAIR POLYMERASE UMUC / TRANSFERASE FAMILY MEMBER"/>
    <property type="match status" value="1"/>
</dbReference>
<evidence type="ECO:0000259" key="15">
    <source>
        <dbReference type="PROSITE" id="PS50173"/>
    </source>
</evidence>
<evidence type="ECO:0000256" key="10">
    <source>
        <dbReference type="ARBA" id="ARBA00023204"/>
    </source>
</evidence>
<comment type="subcellular location">
    <subcellularLocation>
        <location evidence="13">Cytoplasm</location>
    </subcellularLocation>
</comment>